<evidence type="ECO:0000313" key="1">
    <source>
        <dbReference type="EMBL" id="QJA52721.1"/>
    </source>
</evidence>
<gene>
    <name evidence="1" type="ORF">TM448A02920_0011</name>
</gene>
<dbReference type="Gene3D" id="3.30.420.240">
    <property type="match status" value="1"/>
</dbReference>
<reference evidence="1" key="1">
    <citation type="submission" date="2020-03" db="EMBL/GenBank/DDBJ databases">
        <title>The deep terrestrial virosphere.</title>
        <authorList>
            <person name="Holmfeldt K."/>
            <person name="Nilsson E."/>
            <person name="Simone D."/>
            <person name="Lopez-Fernandez M."/>
            <person name="Wu X."/>
            <person name="de Brujin I."/>
            <person name="Lundin D."/>
            <person name="Andersson A."/>
            <person name="Bertilsson S."/>
            <person name="Dopson M."/>
        </authorList>
    </citation>
    <scope>NUCLEOTIDE SEQUENCE</scope>
    <source>
        <strain evidence="1">TM448A02920</strain>
    </source>
</reference>
<proteinExistence type="predicted"/>
<name>A0A6H1ZZ91_9ZZZZ</name>
<dbReference type="AlphaFoldDB" id="A0A6H1ZZ91"/>
<dbReference type="InterPro" id="IPR027417">
    <property type="entry name" value="P-loop_NTPase"/>
</dbReference>
<dbReference type="EMBL" id="MT144362">
    <property type="protein sequence ID" value="QJA52721.1"/>
    <property type="molecule type" value="Genomic_DNA"/>
</dbReference>
<protein>
    <submittedName>
        <fullName evidence="1">Putative terminase</fullName>
    </submittedName>
</protein>
<accession>A0A6H1ZZ91</accession>
<sequence>MQRNAQKIDAEVELINDIAKYSDDPLGFVLYVFPWGSGQLKDYKGPDSWQAEILKAVGTGLLSVGEAIQIAIASGHDIGKSALVAWLILWAMSTFEDCRGIVTANTESQLRTKTWPELTKWHRMAINSHWFRLTATAIYASDPAHEKTWRVDAIPWSERNTEAFAGLHNEGKRVILLFDEASAIPDAIWEVAEGAMLDATAEVIWCAFGNPTRNTGRFKECFGRFRHRWFTKQIDSRNCMLANKQKIDELIADYGIESDFVKVRVRGMFPSMSVAQFISLKDVDAAFGRSIRPKQYQFAPKILTCDPAWEGDDELVIGLRQGLVFQILRTIAKNDNDITVATLLANLEDEHKADAVFIDAGYGTGILSAGKVMKRDHWRLVWFAEESTDKGCLNKRAEMWKLMRDWLKEGGAIPDDNILHDDLIGPETVPRLDGKIQLESKKDMKKRKLPSPNRADALALSFAYPVDKRSITRASRNDDVAEEWSPFES</sequence>
<dbReference type="Gene3D" id="3.40.50.300">
    <property type="entry name" value="P-loop containing nucleotide triphosphate hydrolases"/>
    <property type="match status" value="1"/>
</dbReference>
<organism evidence="1">
    <name type="scientific">viral metagenome</name>
    <dbReference type="NCBI Taxonomy" id="1070528"/>
    <lineage>
        <taxon>unclassified sequences</taxon>
        <taxon>metagenomes</taxon>
        <taxon>organismal metagenomes</taxon>
    </lineage>
</organism>